<dbReference type="PROSITE" id="PS50158">
    <property type="entry name" value="ZF_CCHC"/>
    <property type="match status" value="1"/>
</dbReference>
<dbReference type="GO" id="GO:0005737">
    <property type="term" value="C:cytoplasm"/>
    <property type="evidence" value="ECO:0007669"/>
    <property type="project" value="TreeGrafter"/>
</dbReference>
<feature type="domain" description="CCHC-type" evidence="15">
    <location>
        <begin position="537"/>
        <end position="552"/>
    </location>
</feature>
<dbReference type="GO" id="GO:0005694">
    <property type="term" value="C:chromosome"/>
    <property type="evidence" value="ECO:0007669"/>
    <property type="project" value="TreeGrafter"/>
</dbReference>
<dbReference type="SMART" id="SM00490">
    <property type="entry name" value="HELICc"/>
    <property type="match status" value="1"/>
</dbReference>
<dbReference type="Pfam" id="PF00271">
    <property type="entry name" value="Helicase_C"/>
    <property type="match status" value="1"/>
</dbReference>
<feature type="region of interest" description="Disordered" evidence="14">
    <location>
        <begin position="100"/>
        <end position="127"/>
    </location>
</feature>
<proteinExistence type="inferred from homology"/>
<keyword evidence="13" id="KW-0479">Metal-binding</keyword>
<dbReference type="Proteomes" id="UP000245119">
    <property type="component" value="Linkage Group LG12"/>
</dbReference>
<evidence type="ECO:0000256" key="1">
    <source>
        <dbReference type="ARBA" id="ARBA00004123"/>
    </source>
</evidence>
<comment type="catalytic activity">
    <reaction evidence="12">
        <text>ATP + H2O = ADP + phosphate + H(+)</text>
        <dbReference type="Rhea" id="RHEA:13065"/>
        <dbReference type="ChEBI" id="CHEBI:15377"/>
        <dbReference type="ChEBI" id="CHEBI:15378"/>
        <dbReference type="ChEBI" id="CHEBI:30616"/>
        <dbReference type="ChEBI" id="CHEBI:43474"/>
        <dbReference type="ChEBI" id="CHEBI:456216"/>
    </reaction>
</comment>
<comment type="similarity">
    <text evidence="2">Belongs to the helicase family. RecQ subfamily.</text>
</comment>
<feature type="compositionally biased region" description="Basic and acidic residues" evidence="14">
    <location>
        <begin position="448"/>
        <end position="463"/>
    </location>
</feature>
<keyword evidence="6" id="KW-0067">ATP-binding</keyword>
<keyword evidence="5" id="KW-0347">Helicase</keyword>
<feature type="region of interest" description="Disordered" evidence="14">
    <location>
        <begin position="409"/>
        <end position="492"/>
    </location>
</feature>
<evidence type="ECO:0000313" key="19">
    <source>
        <dbReference type="Proteomes" id="UP000245119"/>
    </source>
</evidence>
<dbReference type="Pfam" id="PF00098">
    <property type="entry name" value="zf-CCHC"/>
    <property type="match status" value="1"/>
</dbReference>
<dbReference type="SMART" id="SM00487">
    <property type="entry name" value="DEXDc"/>
    <property type="match status" value="1"/>
</dbReference>
<keyword evidence="13" id="KW-0862">Zinc</keyword>
<dbReference type="InterPro" id="IPR001878">
    <property type="entry name" value="Znf_CCHC"/>
</dbReference>
<name>A0A2T7NHZ4_POMCA</name>
<evidence type="ECO:0000256" key="8">
    <source>
        <dbReference type="ARBA" id="ARBA00023235"/>
    </source>
</evidence>
<feature type="domain" description="Helicase ATP-binding" evidence="16">
    <location>
        <begin position="622"/>
        <end position="799"/>
    </location>
</feature>
<dbReference type="GO" id="GO:0005634">
    <property type="term" value="C:nucleus"/>
    <property type="evidence" value="ECO:0007669"/>
    <property type="project" value="UniProtKB-SubCell"/>
</dbReference>
<keyword evidence="9" id="KW-0539">Nucleus</keyword>
<evidence type="ECO:0000313" key="18">
    <source>
        <dbReference type="EMBL" id="PVD20772.1"/>
    </source>
</evidence>
<keyword evidence="4" id="KW-0378">Hydrolase</keyword>
<dbReference type="CDD" id="cd18018">
    <property type="entry name" value="DEXHc_RecQ4-like"/>
    <property type="match status" value="1"/>
</dbReference>
<protein>
    <recommendedName>
        <fullName evidence="11">DNA 3'-5' helicase</fullName>
        <ecNumber evidence="11">5.6.2.4</ecNumber>
    </recommendedName>
</protein>
<dbReference type="PROSITE" id="PS51192">
    <property type="entry name" value="HELICASE_ATP_BIND_1"/>
    <property type="match status" value="1"/>
</dbReference>
<evidence type="ECO:0000256" key="7">
    <source>
        <dbReference type="ARBA" id="ARBA00023125"/>
    </source>
</evidence>
<evidence type="ECO:0000256" key="11">
    <source>
        <dbReference type="ARBA" id="ARBA00034808"/>
    </source>
</evidence>
<evidence type="ECO:0000259" key="17">
    <source>
        <dbReference type="PROSITE" id="PS51194"/>
    </source>
</evidence>
<dbReference type="SUPFAM" id="SSF57756">
    <property type="entry name" value="Retrovirus zinc finger-like domains"/>
    <property type="match status" value="1"/>
</dbReference>
<dbReference type="CDD" id="cd22289">
    <property type="entry name" value="RecQL4_SLD2_NTD"/>
    <property type="match status" value="1"/>
</dbReference>
<keyword evidence="19" id="KW-1185">Reference proteome</keyword>
<dbReference type="GO" id="GO:0003677">
    <property type="term" value="F:DNA binding"/>
    <property type="evidence" value="ECO:0007669"/>
    <property type="project" value="UniProtKB-KW"/>
</dbReference>
<evidence type="ECO:0000256" key="3">
    <source>
        <dbReference type="ARBA" id="ARBA00022741"/>
    </source>
</evidence>
<dbReference type="OrthoDB" id="10261556at2759"/>
<gene>
    <name evidence="18" type="ORF">C0Q70_18933</name>
</gene>
<dbReference type="GO" id="GO:0005524">
    <property type="term" value="F:ATP binding"/>
    <property type="evidence" value="ECO:0007669"/>
    <property type="project" value="UniProtKB-KW"/>
</dbReference>
<feature type="compositionally biased region" description="Basic residues" evidence="14">
    <location>
        <begin position="367"/>
        <end position="380"/>
    </location>
</feature>
<feature type="region of interest" description="Disordered" evidence="14">
    <location>
        <begin position="286"/>
        <end position="320"/>
    </location>
</feature>
<dbReference type="EMBL" id="PZQS01000012">
    <property type="protein sequence ID" value="PVD20772.1"/>
    <property type="molecule type" value="Genomic_DNA"/>
</dbReference>
<sequence>MNVDNVSEIKKSLKKWETDFFTVHDRKPNKYDIGKAPEGIKELYKKYNATKKTTQKDMLTECAQAPHNDQPQSAVAEAHRDNSRARNITVTSTSMTVWGPELNKQTIQKKSSLPHGEKGNRKTAGGSSVLDKVGEKLFLKFSSAPSTPFKTKQIMHRSQTCEAPNEIVSPELALEENITSSYADCETFCPPKVMTIEALSLENTSTFTETEHVKGAFCGKTFRLLSGKKSTSLSIEETDIPKKFLKPKLKRKIHSVTDADNIDSSFEQEFELKDKSENKLCIHELSSPAGNDVHNNTSVHELSPKELKSPGKTDGNTKGCSFSLLDSLPKKKTEMDKMFNNSDSRLLKPYEFHATVPEDTRNIGYSRKQKGLKKNVHQSHKSISPNFTFDDYIDGSAYESLSLDVSDTVKQSNTDETNNGSKKNPGEKKGNCSRKMSSAAGKATQKRKTPEDTSFEERTDSVRDCSSNVTLQKTAKRVRQSRKKSETSSASLSENFVRLNMKAKKFVRKSSRLTGAQWKRKQWKQRMAARSQSYGDKCFRCGQSGHWANKCPGVEGSESCHPNVTSSPTSVAESDFPSLRQAALMARGIRDDDGMADVEGLIEKGLQKFGFTSFRPGQRETIKRILSGQSTMVIMSTGGGKSLCYQLPACLYREQMKCVTLVVSPLVSLMEDQISGLPLGIKGACLHSNMTPTQRESVLAEVCDGKVDFLLVSPEAVVGGGKAQGSFPSADKMPPIAFACIDEVHCLSEWSHNFRPSYLRLCKVLREKYGVSCFLGLTATARKSTVRDVARHIGISDLETATIRGSPVPPNLCLSVSKDGNRDEALVNLLQGKRFSECDSLIIYCTRREQVERVATLIRTSLQLTGSIRRGKGRKSKTSDLASPSGKWTVETYHAGLTPPQRRRIQKDFMSGSVNVVVATVAFGMGLDKADVRAIVHYNMPKSFENYVQEIGRAGRDGEISHCHLFLDPQGHDLGELRRHTFGNTIDRFAIKKLLQKLFPKCRCDEVHLLRGKKTFCDGLAYCRNRDCTL</sequence>
<dbReference type="InterPro" id="IPR036875">
    <property type="entry name" value="Znf_CCHC_sf"/>
</dbReference>
<dbReference type="InterPro" id="IPR021110">
    <property type="entry name" value="DNA_rep_checkpnt_protein"/>
</dbReference>
<keyword evidence="13" id="KW-0863">Zinc-finger</keyword>
<dbReference type="SUPFAM" id="SSF52540">
    <property type="entry name" value="P-loop containing nucleoside triphosphate hydrolases"/>
    <property type="match status" value="1"/>
</dbReference>
<feature type="compositionally biased region" description="Polar residues" evidence="14">
    <location>
        <begin position="409"/>
        <end position="422"/>
    </location>
</feature>
<dbReference type="Pfam" id="PF11719">
    <property type="entry name" value="Drc1-Sld2"/>
    <property type="match status" value="1"/>
</dbReference>
<accession>A0A2T7NHZ4</accession>
<dbReference type="STRING" id="400727.A0A2T7NHZ4"/>
<reference evidence="18 19" key="1">
    <citation type="submission" date="2018-04" db="EMBL/GenBank/DDBJ databases">
        <title>The genome of golden apple snail Pomacea canaliculata provides insight into stress tolerance and invasive adaptation.</title>
        <authorList>
            <person name="Liu C."/>
            <person name="Liu B."/>
            <person name="Ren Y."/>
            <person name="Zhang Y."/>
            <person name="Wang H."/>
            <person name="Li S."/>
            <person name="Jiang F."/>
            <person name="Yin L."/>
            <person name="Zhang G."/>
            <person name="Qian W."/>
            <person name="Fan W."/>
        </authorList>
    </citation>
    <scope>NUCLEOTIDE SEQUENCE [LARGE SCALE GENOMIC DNA]</scope>
    <source>
        <strain evidence="18">SZHN2017</strain>
        <tissue evidence="18">Muscle</tissue>
    </source>
</reference>
<dbReference type="PROSITE" id="PS51194">
    <property type="entry name" value="HELICASE_CTER"/>
    <property type="match status" value="1"/>
</dbReference>
<evidence type="ECO:0000256" key="13">
    <source>
        <dbReference type="PROSITE-ProRule" id="PRU00047"/>
    </source>
</evidence>
<feature type="domain" description="Helicase C-terminal" evidence="17">
    <location>
        <begin position="821"/>
        <end position="999"/>
    </location>
</feature>
<dbReference type="SMART" id="SM00343">
    <property type="entry name" value="ZnF_C2HC"/>
    <property type="match status" value="1"/>
</dbReference>
<dbReference type="InterPro" id="IPR014001">
    <property type="entry name" value="Helicase_ATP-bd"/>
</dbReference>
<evidence type="ECO:0000259" key="15">
    <source>
        <dbReference type="PROSITE" id="PS50158"/>
    </source>
</evidence>
<dbReference type="InterPro" id="IPR001650">
    <property type="entry name" value="Helicase_C-like"/>
</dbReference>
<comment type="caution">
    <text evidence="18">The sequence shown here is derived from an EMBL/GenBank/DDBJ whole genome shotgun (WGS) entry which is preliminary data.</text>
</comment>
<dbReference type="Pfam" id="PF00270">
    <property type="entry name" value="DEAD"/>
    <property type="match status" value="1"/>
</dbReference>
<evidence type="ECO:0000256" key="9">
    <source>
        <dbReference type="ARBA" id="ARBA00023242"/>
    </source>
</evidence>
<evidence type="ECO:0000256" key="4">
    <source>
        <dbReference type="ARBA" id="ARBA00022801"/>
    </source>
</evidence>
<feature type="region of interest" description="Disordered" evidence="14">
    <location>
        <begin position="361"/>
        <end position="386"/>
    </location>
</feature>
<dbReference type="GO" id="GO:0016787">
    <property type="term" value="F:hydrolase activity"/>
    <property type="evidence" value="ECO:0007669"/>
    <property type="project" value="UniProtKB-KW"/>
</dbReference>
<dbReference type="GO" id="GO:0000724">
    <property type="term" value="P:double-strand break repair via homologous recombination"/>
    <property type="evidence" value="ECO:0007669"/>
    <property type="project" value="TreeGrafter"/>
</dbReference>
<dbReference type="Gene3D" id="1.10.10.1460">
    <property type="match status" value="1"/>
</dbReference>
<evidence type="ECO:0000256" key="12">
    <source>
        <dbReference type="ARBA" id="ARBA00049360"/>
    </source>
</evidence>
<dbReference type="GO" id="GO:0009378">
    <property type="term" value="F:four-way junction helicase activity"/>
    <property type="evidence" value="ECO:0007669"/>
    <property type="project" value="TreeGrafter"/>
</dbReference>
<organism evidence="18 19">
    <name type="scientific">Pomacea canaliculata</name>
    <name type="common">Golden apple snail</name>
    <dbReference type="NCBI Taxonomy" id="400727"/>
    <lineage>
        <taxon>Eukaryota</taxon>
        <taxon>Metazoa</taxon>
        <taxon>Spiralia</taxon>
        <taxon>Lophotrochozoa</taxon>
        <taxon>Mollusca</taxon>
        <taxon>Gastropoda</taxon>
        <taxon>Caenogastropoda</taxon>
        <taxon>Architaenioglossa</taxon>
        <taxon>Ampullarioidea</taxon>
        <taxon>Ampullariidae</taxon>
        <taxon>Pomacea</taxon>
    </lineage>
</organism>
<dbReference type="GO" id="GO:0006260">
    <property type="term" value="P:DNA replication"/>
    <property type="evidence" value="ECO:0007669"/>
    <property type="project" value="InterPro"/>
</dbReference>
<evidence type="ECO:0000256" key="10">
    <source>
        <dbReference type="ARBA" id="ARBA00034617"/>
    </source>
</evidence>
<dbReference type="FunFam" id="3.40.50.300:FF:000772">
    <property type="entry name" value="ATP-dependent DNA helicase Q4"/>
    <property type="match status" value="1"/>
</dbReference>
<dbReference type="EC" id="5.6.2.4" evidence="11"/>
<dbReference type="Gene3D" id="3.40.50.300">
    <property type="entry name" value="P-loop containing nucleotide triphosphate hydrolases"/>
    <property type="match status" value="2"/>
</dbReference>
<dbReference type="InterPro" id="IPR027417">
    <property type="entry name" value="P-loop_NTPase"/>
</dbReference>
<comment type="subcellular location">
    <subcellularLocation>
        <location evidence="1">Nucleus</location>
    </subcellularLocation>
</comment>
<evidence type="ECO:0000256" key="2">
    <source>
        <dbReference type="ARBA" id="ARBA00005446"/>
    </source>
</evidence>
<dbReference type="Gene3D" id="4.10.60.10">
    <property type="entry name" value="Zinc finger, CCHC-type"/>
    <property type="match status" value="1"/>
</dbReference>
<dbReference type="PANTHER" id="PTHR13710">
    <property type="entry name" value="DNA HELICASE RECQ FAMILY MEMBER"/>
    <property type="match status" value="1"/>
</dbReference>
<dbReference type="InterPro" id="IPR011545">
    <property type="entry name" value="DEAD/DEAH_box_helicase_dom"/>
</dbReference>
<evidence type="ECO:0000256" key="6">
    <source>
        <dbReference type="ARBA" id="ARBA00022840"/>
    </source>
</evidence>
<dbReference type="AlphaFoldDB" id="A0A2T7NHZ4"/>
<evidence type="ECO:0000256" key="5">
    <source>
        <dbReference type="ARBA" id="ARBA00022806"/>
    </source>
</evidence>
<dbReference type="GO" id="GO:0043138">
    <property type="term" value="F:3'-5' DNA helicase activity"/>
    <property type="evidence" value="ECO:0007669"/>
    <property type="project" value="UniProtKB-EC"/>
</dbReference>
<dbReference type="PANTHER" id="PTHR13710:SF108">
    <property type="entry name" value="ATP-DEPENDENT DNA HELICASE Q4"/>
    <property type="match status" value="1"/>
</dbReference>
<comment type="catalytic activity">
    <reaction evidence="10">
        <text>Couples ATP hydrolysis with the unwinding of duplex DNA by translocating in the 3'-5' direction.</text>
        <dbReference type="EC" id="5.6.2.4"/>
    </reaction>
</comment>
<keyword evidence="8" id="KW-0413">Isomerase</keyword>
<evidence type="ECO:0000256" key="14">
    <source>
        <dbReference type="SAM" id="MobiDB-lite"/>
    </source>
</evidence>
<keyword evidence="7" id="KW-0238">DNA-binding</keyword>
<dbReference type="GO" id="GO:0008270">
    <property type="term" value="F:zinc ion binding"/>
    <property type="evidence" value="ECO:0007669"/>
    <property type="project" value="UniProtKB-KW"/>
</dbReference>
<feature type="compositionally biased region" description="Polar residues" evidence="14">
    <location>
        <begin position="464"/>
        <end position="473"/>
    </location>
</feature>
<keyword evidence="3" id="KW-0547">Nucleotide-binding</keyword>
<feature type="compositionally biased region" description="Basic and acidic residues" evidence="14">
    <location>
        <begin position="302"/>
        <end position="311"/>
    </location>
</feature>
<evidence type="ECO:0000259" key="16">
    <source>
        <dbReference type="PROSITE" id="PS51192"/>
    </source>
</evidence>